<dbReference type="Pfam" id="PF01758">
    <property type="entry name" value="SBF"/>
    <property type="match status" value="1"/>
</dbReference>
<dbReference type="RefSeq" id="WP_006654296.1">
    <property type="nucleotide sequence ID" value="NZ_AOIM01000039.1"/>
</dbReference>
<feature type="transmembrane region" description="Helical" evidence="5">
    <location>
        <begin position="6"/>
        <end position="31"/>
    </location>
</feature>
<evidence type="ECO:0000256" key="1">
    <source>
        <dbReference type="ARBA" id="ARBA00004141"/>
    </source>
</evidence>
<dbReference type="InterPro" id="IPR004710">
    <property type="entry name" value="Bilac:Na_transpt"/>
</dbReference>
<dbReference type="PANTHER" id="PTHR10361:SF28">
    <property type="entry name" value="P3 PROTEIN-RELATED"/>
    <property type="match status" value="1"/>
</dbReference>
<evidence type="ECO:0000256" key="2">
    <source>
        <dbReference type="ARBA" id="ARBA00022692"/>
    </source>
</evidence>
<proteinExistence type="predicted"/>
<keyword evidence="3 5" id="KW-1133">Transmembrane helix</keyword>
<dbReference type="AlphaFoldDB" id="L9ZQ24"/>
<dbReference type="Proteomes" id="UP000011519">
    <property type="component" value="Unassembled WGS sequence"/>
</dbReference>
<dbReference type="STRING" id="1227493.C483_15741"/>
<evidence type="ECO:0000256" key="5">
    <source>
        <dbReference type="SAM" id="Phobius"/>
    </source>
</evidence>
<protein>
    <submittedName>
        <fullName evidence="6">Sodium symporter</fullName>
    </submittedName>
</protein>
<evidence type="ECO:0000313" key="7">
    <source>
        <dbReference type="Proteomes" id="UP000011519"/>
    </source>
</evidence>
<comment type="caution">
    <text evidence="6">The sequence shown here is derived from an EMBL/GenBank/DDBJ whole genome shotgun (WGS) entry which is preliminary data.</text>
</comment>
<feature type="transmembrane region" description="Helical" evidence="5">
    <location>
        <begin position="43"/>
        <end position="66"/>
    </location>
</feature>
<dbReference type="Gene3D" id="1.20.1530.20">
    <property type="match status" value="1"/>
</dbReference>
<reference evidence="6 7" key="1">
    <citation type="journal article" date="2014" name="PLoS Genet.">
        <title>Phylogenetically driven sequencing of extremely halophilic archaea reveals strategies for static and dynamic osmo-response.</title>
        <authorList>
            <person name="Becker E.A."/>
            <person name="Seitzer P.M."/>
            <person name="Tritt A."/>
            <person name="Larsen D."/>
            <person name="Krusor M."/>
            <person name="Yao A.I."/>
            <person name="Wu D."/>
            <person name="Madern D."/>
            <person name="Eisen J.A."/>
            <person name="Darling A.E."/>
            <person name="Facciotti M.T."/>
        </authorList>
    </citation>
    <scope>NUCLEOTIDE SEQUENCE [LARGE SCALE GENOMIC DNA]</scope>
    <source>
        <strain evidence="6 7">JCM 10989</strain>
    </source>
</reference>
<evidence type="ECO:0000256" key="4">
    <source>
        <dbReference type="ARBA" id="ARBA00023136"/>
    </source>
</evidence>
<accession>L9ZQ24</accession>
<keyword evidence="7" id="KW-1185">Reference proteome</keyword>
<sequence length="277" mass="28568">METVPIGAAIDSLTIFFVLTTMLSMGLELTLEEIRASLEQRRLLARALVANLVLVPLLAFGLVLAVPMRTEYAIGLVLIAIAPGAPFGPKLAELSRSDIAFASGLMAVLGIVSVVSIPLSVSVLMPAGVAVDPIAIAELVVVAQLVPLLLGLGINARSAGLATRLYPPVQRLSTVSLILLIALLVAVNGEELLGLVGTGTLFVSVVVVGSSLLLGYAFGGPARTTREVLATTTAARNAAIALLIATASFSNPSVLTIIVAFSLISLVMSVLLAGEWR</sequence>
<keyword evidence="2 5" id="KW-0812">Transmembrane</keyword>
<feature type="transmembrane region" description="Helical" evidence="5">
    <location>
        <begin position="255"/>
        <end position="274"/>
    </location>
</feature>
<dbReference type="GO" id="GO:0016020">
    <property type="term" value="C:membrane"/>
    <property type="evidence" value="ECO:0007669"/>
    <property type="project" value="UniProtKB-SubCell"/>
</dbReference>
<feature type="transmembrane region" description="Helical" evidence="5">
    <location>
        <begin position="72"/>
        <end position="92"/>
    </location>
</feature>
<evidence type="ECO:0000313" key="6">
    <source>
        <dbReference type="EMBL" id="ELY88181.1"/>
    </source>
</evidence>
<feature type="transmembrane region" description="Helical" evidence="5">
    <location>
        <begin position="99"/>
        <end position="121"/>
    </location>
</feature>
<feature type="transmembrane region" description="Helical" evidence="5">
    <location>
        <begin position="133"/>
        <end position="156"/>
    </location>
</feature>
<gene>
    <name evidence="6" type="ORF">C483_15741</name>
</gene>
<keyword evidence="4 5" id="KW-0472">Membrane</keyword>
<dbReference type="OrthoDB" id="111412at2157"/>
<organism evidence="6 7">
    <name type="scientific">Natrialba hulunbeirensis JCM 10989</name>
    <dbReference type="NCBI Taxonomy" id="1227493"/>
    <lineage>
        <taxon>Archaea</taxon>
        <taxon>Methanobacteriati</taxon>
        <taxon>Methanobacteriota</taxon>
        <taxon>Stenosarchaea group</taxon>
        <taxon>Halobacteria</taxon>
        <taxon>Halobacteriales</taxon>
        <taxon>Natrialbaceae</taxon>
        <taxon>Natrialba</taxon>
    </lineage>
</organism>
<dbReference type="EMBL" id="AOIM01000039">
    <property type="protein sequence ID" value="ELY88181.1"/>
    <property type="molecule type" value="Genomic_DNA"/>
</dbReference>
<dbReference type="InterPro" id="IPR002657">
    <property type="entry name" value="BilAc:Na_symport/Acr3"/>
</dbReference>
<dbReference type="PATRIC" id="fig|1227493.4.peg.3163"/>
<feature type="transmembrane region" description="Helical" evidence="5">
    <location>
        <begin position="168"/>
        <end position="187"/>
    </location>
</feature>
<dbReference type="InterPro" id="IPR038770">
    <property type="entry name" value="Na+/solute_symporter_sf"/>
</dbReference>
<name>L9ZQ24_9EURY</name>
<evidence type="ECO:0000256" key="3">
    <source>
        <dbReference type="ARBA" id="ARBA00022989"/>
    </source>
</evidence>
<feature type="transmembrane region" description="Helical" evidence="5">
    <location>
        <begin position="228"/>
        <end position="249"/>
    </location>
</feature>
<feature type="transmembrane region" description="Helical" evidence="5">
    <location>
        <begin position="193"/>
        <end position="216"/>
    </location>
</feature>
<dbReference type="PANTHER" id="PTHR10361">
    <property type="entry name" value="SODIUM-BILE ACID COTRANSPORTER"/>
    <property type="match status" value="1"/>
</dbReference>
<comment type="subcellular location">
    <subcellularLocation>
        <location evidence="1">Membrane</location>
        <topology evidence="1">Multi-pass membrane protein</topology>
    </subcellularLocation>
</comment>